<organism evidence="1 2">
    <name type="scientific">Ponticoccus litoralis</name>
    <dbReference type="NCBI Taxonomy" id="422297"/>
    <lineage>
        <taxon>Bacteria</taxon>
        <taxon>Pseudomonadati</taxon>
        <taxon>Pseudomonadota</taxon>
        <taxon>Alphaproteobacteria</taxon>
        <taxon>Rhodobacterales</taxon>
        <taxon>Roseobacteraceae</taxon>
        <taxon>Ponticoccus</taxon>
    </lineage>
</organism>
<reference evidence="1 2" key="1">
    <citation type="submission" date="2024-05" db="EMBL/GenBank/DDBJ databases">
        <title>Genome sequence of Ponticoccus litoralis KCCM 90028.</title>
        <authorList>
            <person name="Kim J.M."/>
            <person name="Lee J.K."/>
            <person name="Choi B.J."/>
            <person name="Bayburt H."/>
            <person name="Baek J.H."/>
            <person name="Jeon C.O."/>
        </authorList>
    </citation>
    <scope>NUCLEOTIDE SEQUENCE [LARGE SCALE GENOMIC DNA]</scope>
    <source>
        <strain evidence="1 2">KCCM 90028</strain>
    </source>
</reference>
<keyword evidence="2" id="KW-1185">Reference proteome</keyword>
<dbReference type="Proteomes" id="UP001428774">
    <property type="component" value="Unassembled WGS sequence"/>
</dbReference>
<evidence type="ECO:0000313" key="1">
    <source>
        <dbReference type="EMBL" id="MEN9060652.1"/>
    </source>
</evidence>
<dbReference type="RefSeq" id="WP_347165810.1">
    <property type="nucleotide sequence ID" value="NZ_JBDNCH010000002.1"/>
</dbReference>
<comment type="caution">
    <text evidence="1">The sequence shown here is derived from an EMBL/GenBank/DDBJ whole genome shotgun (WGS) entry which is preliminary data.</text>
</comment>
<gene>
    <name evidence="1" type="ORF">ABFB10_06020</name>
</gene>
<dbReference type="EMBL" id="JBDNCH010000002">
    <property type="protein sequence ID" value="MEN9060652.1"/>
    <property type="molecule type" value="Genomic_DNA"/>
</dbReference>
<name>A0AAW9SCW9_9RHOB</name>
<protein>
    <submittedName>
        <fullName evidence="1">Uncharacterized protein</fullName>
    </submittedName>
</protein>
<evidence type="ECO:0000313" key="2">
    <source>
        <dbReference type="Proteomes" id="UP001428774"/>
    </source>
</evidence>
<proteinExistence type="predicted"/>
<accession>A0AAW9SCW9</accession>
<dbReference type="AlphaFoldDB" id="A0AAW9SCW9"/>
<sequence>MEWDGEKFVQASDHLTPDIESYRALAVEKAAEYAEANAPWPVNDDCAAAN</sequence>